<evidence type="ECO:0000256" key="1">
    <source>
        <dbReference type="SAM" id="MobiDB-lite"/>
    </source>
</evidence>
<keyword evidence="2" id="KW-0732">Signal</keyword>
<evidence type="ECO:0000256" key="2">
    <source>
        <dbReference type="SAM" id="SignalP"/>
    </source>
</evidence>
<feature type="compositionally biased region" description="Polar residues" evidence="1">
    <location>
        <begin position="34"/>
        <end position="46"/>
    </location>
</feature>
<protein>
    <submittedName>
        <fullName evidence="3">Uncharacterized protein</fullName>
    </submittedName>
</protein>
<evidence type="ECO:0000313" key="3">
    <source>
        <dbReference type="EMBL" id="GAA5171131.1"/>
    </source>
</evidence>
<name>A0ABP9R3E6_9PSEU</name>
<evidence type="ECO:0000313" key="4">
    <source>
        <dbReference type="Proteomes" id="UP001428817"/>
    </source>
</evidence>
<feature type="compositionally biased region" description="Low complexity" evidence="1">
    <location>
        <begin position="176"/>
        <end position="190"/>
    </location>
</feature>
<feature type="compositionally biased region" description="Polar residues" evidence="1">
    <location>
        <begin position="162"/>
        <end position="175"/>
    </location>
</feature>
<feature type="region of interest" description="Disordered" evidence="1">
    <location>
        <begin position="162"/>
        <end position="253"/>
    </location>
</feature>
<feature type="compositionally biased region" description="Basic and acidic residues" evidence="1">
    <location>
        <begin position="58"/>
        <end position="67"/>
    </location>
</feature>
<comment type="caution">
    <text evidence="3">The sequence shown here is derived from an EMBL/GenBank/DDBJ whole genome shotgun (WGS) entry which is preliminary data.</text>
</comment>
<proteinExistence type="predicted"/>
<feature type="region of interest" description="Disordered" evidence="1">
    <location>
        <begin position="30"/>
        <end position="111"/>
    </location>
</feature>
<feature type="chain" id="PRO_5046415333" evidence="2">
    <location>
        <begin position="32"/>
        <end position="253"/>
    </location>
</feature>
<dbReference type="EMBL" id="BAABJP010000045">
    <property type="protein sequence ID" value="GAA5171131.1"/>
    <property type="molecule type" value="Genomic_DNA"/>
</dbReference>
<gene>
    <name evidence="3" type="ORF">GCM10023321_69300</name>
</gene>
<keyword evidence="4" id="KW-1185">Reference proteome</keyword>
<feature type="signal peptide" evidence="2">
    <location>
        <begin position="1"/>
        <end position="31"/>
    </location>
</feature>
<reference evidence="4" key="1">
    <citation type="journal article" date="2019" name="Int. J. Syst. Evol. Microbiol.">
        <title>The Global Catalogue of Microorganisms (GCM) 10K type strain sequencing project: providing services to taxonomists for standard genome sequencing and annotation.</title>
        <authorList>
            <consortium name="The Broad Institute Genomics Platform"/>
            <consortium name="The Broad Institute Genome Sequencing Center for Infectious Disease"/>
            <person name="Wu L."/>
            <person name="Ma J."/>
        </authorList>
    </citation>
    <scope>NUCLEOTIDE SEQUENCE [LARGE SCALE GENOMIC DNA]</scope>
    <source>
        <strain evidence="4">JCM 18303</strain>
    </source>
</reference>
<dbReference type="RefSeq" id="WP_185063738.1">
    <property type="nucleotide sequence ID" value="NZ_BAABJP010000045.1"/>
</dbReference>
<feature type="compositionally biased region" description="Acidic residues" evidence="1">
    <location>
        <begin position="47"/>
        <end position="57"/>
    </location>
</feature>
<dbReference type="Proteomes" id="UP001428817">
    <property type="component" value="Unassembled WGS sequence"/>
</dbReference>
<organism evidence="3 4">
    <name type="scientific">Pseudonocardia eucalypti</name>
    <dbReference type="NCBI Taxonomy" id="648755"/>
    <lineage>
        <taxon>Bacteria</taxon>
        <taxon>Bacillati</taxon>
        <taxon>Actinomycetota</taxon>
        <taxon>Actinomycetes</taxon>
        <taxon>Pseudonocardiales</taxon>
        <taxon>Pseudonocardiaceae</taxon>
        <taxon>Pseudonocardia</taxon>
    </lineage>
</organism>
<sequence length="253" mass="25436">MLKPRSFGKVLVGTALLLPAGMLTQTAVAHAQPSAGTSVLASYSQDDGTDDGADGSEELPRSARPDKGSTSGAQYEEVGPARSLEDIRNANQSGASQEPAKEPEYDPPLFNGVSQLAKSIVGGVVGAVAREGGPFDDDKGTWFNLFLQQFLSAASQTAGQVGQATQNTVNTLTGNQPEPAASAPAQSAPAPQAPPDPAASMPAPQPSTSITESQPQYNGSPPAGPGHGSGKQPGVGEADGPVPDGSKGKGAKP</sequence>
<accession>A0ABP9R3E6</accession>
<feature type="compositionally biased region" description="Polar residues" evidence="1">
    <location>
        <begin position="208"/>
        <end position="218"/>
    </location>
</feature>